<sequence>MLRTLSQVVAAIVVAGTLIGANPVLADITVIYETQGQNLFRFQVPDEWEIRPGFEVDPSVLEDDEDPVARIVSLLPQEEKLVMWTALWAPTGVNQLSEAKEYIQDVAPRLLSEVQITFRDDRTINGRKGRIVSGTGIRNDREFDFALVAIQISENRVAFAAFIGEPEAYDRHEKELIGVLNSIKPEGEPQ</sequence>
<keyword evidence="2" id="KW-1185">Reference proteome</keyword>
<accession>A0ABY4W026</accession>
<evidence type="ECO:0000313" key="1">
    <source>
        <dbReference type="EMBL" id="USG60194.1"/>
    </source>
</evidence>
<dbReference type="EMBL" id="CP098747">
    <property type="protein sequence ID" value="USG60194.1"/>
    <property type="molecule type" value="Genomic_DNA"/>
</dbReference>
<gene>
    <name evidence="1" type="ORF">NBZ79_13510</name>
</gene>
<name>A0ABY4W026_9PROT</name>
<organism evidence="1 2">
    <name type="scientific">Sneathiella marina</name>
    <dbReference type="NCBI Taxonomy" id="2950108"/>
    <lineage>
        <taxon>Bacteria</taxon>
        <taxon>Pseudomonadati</taxon>
        <taxon>Pseudomonadota</taxon>
        <taxon>Alphaproteobacteria</taxon>
        <taxon>Sneathiellales</taxon>
        <taxon>Sneathiellaceae</taxon>
        <taxon>Sneathiella</taxon>
    </lineage>
</organism>
<protein>
    <recommendedName>
        <fullName evidence="3">DUF1795 domain-containing protein</fullName>
    </recommendedName>
</protein>
<dbReference type="Proteomes" id="UP001056291">
    <property type="component" value="Chromosome"/>
</dbReference>
<proteinExistence type="predicted"/>
<evidence type="ECO:0008006" key="3">
    <source>
        <dbReference type="Google" id="ProtNLM"/>
    </source>
</evidence>
<evidence type="ECO:0000313" key="2">
    <source>
        <dbReference type="Proteomes" id="UP001056291"/>
    </source>
</evidence>
<reference evidence="1" key="1">
    <citation type="submission" date="2022-06" db="EMBL/GenBank/DDBJ databases">
        <title>Sneathiella actinostolidae sp. nov., isolated from a sea anemonein the Western Pacific Ocean.</title>
        <authorList>
            <person name="Wei M.J."/>
        </authorList>
    </citation>
    <scope>NUCLEOTIDE SEQUENCE</scope>
    <source>
        <strain evidence="1">PHK-P5</strain>
    </source>
</reference>
<dbReference type="RefSeq" id="WP_251933001.1">
    <property type="nucleotide sequence ID" value="NZ_CP098747.1"/>
</dbReference>